<evidence type="ECO:0000313" key="14">
    <source>
        <dbReference type="EMBL" id="RGQ43781.1"/>
    </source>
</evidence>
<evidence type="ECO:0000256" key="5">
    <source>
        <dbReference type="ARBA" id="ARBA00022777"/>
    </source>
</evidence>
<dbReference type="PROSITE" id="PS51178">
    <property type="entry name" value="PASTA"/>
    <property type="match status" value="3"/>
</dbReference>
<evidence type="ECO:0000256" key="10">
    <source>
        <dbReference type="SAM" id="MobiDB-lite"/>
    </source>
</evidence>
<dbReference type="FunFam" id="1.10.510.10:FF:000021">
    <property type="entry name" value="Serine/threonine protein kinase"/>
    <property type="match status" value="1"/>
</dbReference>
<name>A0A412AZX0_9FIRM</name>
<dbReference type="AlphaFoldDB" id="A0A412AZX0"/>
<dbReference type="InterPro" id="IPR017441">
    <property type="entry name" value="Protein_kinase_ATP_BS"/>
</dbReference>
<organism evidence="14 15">
    <name type="scientific">[Clostridium] leptum</name>
    <dbReference type="NCBI Taxonomy" id="1535"/>
    <lineage>
        <taxon>Bacteria</taxon>
        <taxon>Bacillati</taxon>
        <taxon>Bacillota</taxon>
        <taxon>Clostridia</taxon>
        <taxon>Eubacteriales</taxon>
        <taxon>Oscillospiraceae</taxon>
        <taxon>Oscillospiraceae incertae sedis</taxon>
    </lineage>
</organism>
<dbReference type="CDD" id="cd14014">
    <property type="entry name" value="STKc_PknB_like"/>
    <property type="match status" value="1"/>
</dbReference>
<feature type="domain" description="PASTA" evidence="13">
    <location>
        <begin position="502"/>
        <end position="568"/>
    </location>
</feature>
<comment type="catalytic activity">
    <reaction evidence="7">
        <text>L-threonyl-[protein] + ATP = O-phospho-L-threonyl-[protein] + ADP + H(+)</text>
        <dbReference type="Rhea" id="RHEA:46608"/>
        <dbReference type="Rhea" id="RHEA-COMP:11060"/>
        <dbReference type="Rhea" id="RHEA-COMP:11605"/>
        <dbReference type="ChEBI" id="CHEBI:15378"/>
        <dbReference type="ChEBI" id="CHEBI:30013"/>
        <dbReference type="ChEBI" id="CHEBI:30616"/>
        <dbReference type="ChEBI" id="CHEBI:61977"/>
        <dbReference type="ChEBI" id="CHEBI:456216"/>
        <dbReference type="EC" id="2.7.11.1"/>
    </reaction>
</comment>
<evidence type="ECO:0000256" key="4">
    <source>
        <dbReference type="ARBA" id="ARBA00022741"/>
    </source>
</evidence>
<evidence type="ECO:0000313" key="15">
    <source>
        <dbReference type="Proteomes" id="UP000284751"/>
    </source>
</evidence>
<dbReference type="Pfam" id="PF00069">
    <property type="entry name" value="Pkinase"/>
    <property type="match status" value="1"/>
</dbReference>
<dbReference type="Gene3D" id="1.10.510.10">
    <property type="entry name" value="Transferase(Phosphotransferase) domain 1"/>
    <property type="match status" value="1"/>
</dbReference>
<dbReference type="FunFam" id="3.30.200.20:FF:000035">
    <property type="entry name" value="Serine/threonine protein kinase Stk1"/>
    <property type="match status" value="1"/>
</dbReference>
<keyword evidence="11" id="KW-1133">Transmembrane helix</keyword>
<evidence type="ECO:0000256" key="6">
    <source>
        <dbReference type="ARBA" id="ARBA00022840"/>
    </source>
</evidence>
<dbReference type="Gene3D" id="3.30.200.20">
    <property type="entry name" value="Phosphorylase Kinase, domain 1"/>
    <property type="match status" value="1"/>
</dbReference>
<protein>
    <recommendedName>
        <fullName evidence="1">non-specific serine/threonine protein kinase</fullName>
        <ecNumber evidence="1">2.7.11.1</ecNumber>
    </recommendedName>
</protein>
<dbReference type="SUPFAM" id="SSF54184">
    <property type="entry name" value="Penicillin-binding protein 2x (pbp-2x), c-terminal domain"/>
    <property type="match status" value="1"/>
</dbReference>
<dbReference type="PANTHER" id="PTHR43289:SF34">
    <property type="entry name" value="SERINE_THREONINE-PROTEIN KINASE YBDM-RELATED"/>
    <property type="match status" value="1"/>
</dbReference>
<keyword evidence="6 9" id="KW-0067">ATP-binding</keyword>
<dbReference type="SMART" id="SM00220">
    <property type="entry name" value="S_TKc"/>
    <property type="match status" value="1"/>
</dbReference>
<keyword evidence="2" id="KW-0723">Serine/threonine-protein kinase</keyword>
<evidence type="ECO:0000256" key="3">
    <source>
        <dbReference type="ARBA" id="ARBA00022679"/>
    </source>
</evidence>
<dbReference type="Gene3D" id="3.30.10.20">
    <property type="match status" value="3"/>
</dbReference>
<accession>A0A412AZX0</accession>
<comment type="catalytic activity">
    <reaction evidence="8">
        <text>L-seryl-[protein] + ATP = O-phospho-L-seryl-[protein] + ADP + H(+)</text>
        <dbReference type="Rhea" id="RHEA:17989"/>
        <dbReference type="Rhea" id="RHEA-COMP:9863"/>
        <dbReference type="Rhea" id="RHEA-COMP:11604"/>
        <dbReference type="ChEBI" id="CHEBI:15378"/>
        <dbReference type="ChEBI" id="CHEBI:29999"/>
        <dbReference type="ChEBI" id="CHEBI:30616"/>
        <dbReference type="ChEBI" id="CHEBI:83421"/>
        <dbReference type="ChEBI" id="CHEBI:456216"/>
        <dbReference type="EC" id="2.7.11.1"/>
    </reaction>
</comment>
<dbReference type="GO" id="GO:0005524">
    <property type="term" value="F:ATP binding"/>
    <property type="evidence" value="ECO:0007669"/>
    <property type="project" value="UniProtKB-UniRule"/>
</dbReference>
<gene>
    <name evidence="14" type="primary">pknB</name>
    <name evidence="14" type="ORF">DWY99_02265</name>
</gene>
<dbReference type="SUPFAM" id="SSF56112">
    <property type="entry name" value="Protein kinase-like (PK-like)"/>
    <property type="match status" value="1"/>
</dbReference>
<evidence type="ECO:0000256" key="2">
    <source>
        <dbReference type="ARBA" id="ARBA00022527"/>
    </source>
</evidence>
<dbReference type="GO" id="GO:0004674">
    <property type="term" value="F:protein serine/threonine kinase activity"/>
    <property type="evidence" value="ECO:0007669"/>
    <property type="project" value="UniProtKB-KW"/>
</dbReference>
<feature type="transmembrane region" description="Helical" evidence="11">
    <location>
        <begin position="330"/>
        <end position="353"/>
    </location>
</feature>
<evidence type="ECO:0000256" key="7">
    <source>
        <dbReference type="ARBA" id="ARBA00047899"/>
    </source>
</evidence>
<dbReference type="EMBL" id="QRTC01000004">
    <property type="protein sequence ID" value="RGQ43781.1"/>
    <property type="molecule type" value="Genomic_DNA"/>
</dbReference>
<feature type="domain" description="PASTA" evidence="13">
    <location>
        <begin position="360"/>
        <end position="430"/>
    </location>
</feature>
<keyword evidence="5 14" id="KW-0418">Kinase</keyword>
<dbReference type="SMART" id="SM00740">
    <property type="entry name" value="PASTA"/>
    <property type="match status" value="3"/>
</dbReference>
<sequence length="699" mass="77231">MDKYSGKRLDGRYEIGDLLGVGGMAYVYKAYDTIDDRVVAIKILKDEFLGNEEFMRRFKNESKAIAVLSHPNIVKVYDVSFGDRIQYIVMEYIDGITLKDYIERQHDIKWKEAVHFIGQILAALQHAHEKGIIHRDVKPQNIMLLQDGTIKVTDFGIARFAKNETRTMTDKAIGSVHYIAPEQARGDLTDAKADIYSVGVMLYEMLTGQLPFEADNAVSVAIMQLQQDPTPPRQINPAIPEGLEEITLKAMQKDPAQRYQSAAEMLRDLGLFNRNPSIRFQYQYYSEESSTKYIDNLDSVRTGPIAKPEYDDGYDYEDVKTAKKSRPTAVYVLGGICAAVVLIAVILGIMAFARSCSSEEIKDVPIPSFVGQKYDDIMAKKEAGEYKFTFIKQDGKDETKEEGIVLAQTPEVSETKTIKENSEITLVVNVLNTEGEVSVPDVKAWKQADAEKELKNAGLVPKITPVADDDTAEGYVKTTDPAPRSKVKKGSTVTLFVSTGPSTEKTAVPNVIYDSEETARQKIEAAGLKVGNIEPRYSNQDAGIVIETDPLPTTMVSEGSTVNLVVSKGPEPPQEKTYYVYVKLDGLSHLNFDVNLTVYLDGEVVKQAKVNPSMVGNPYCEVPVTGSTDSGEKTVLVVINGYPYYEYKVDFGNDGAISSWPRKDFVEPTDPNASVAPEPPTSTPSDPSESNGGESGNQE</sequence>
<feature type="domain" description="PASTA" evidence="13">
    <location>
        <begin position="433"/>
        <end position="499"/>
    </location>
</feature>
<dbReference type="Pfam" id="PF03793">
    <property type="entry name" value="PASTA"/>
    <property type="match status" value="3"/>
</dbReference>
<dbReference type="PANTHER" id="PTHR43289">
    <property type="entry name" value="MITOGEN-ACTIVATED PROTEIN KINASE KINASE KINASE 20-RELATED"/>
    <property type="match status" value="1"/>
</dbReference>
<feature type="region of interest" description="Disordered" evidence="10">
    <location>
        <begin position="659"/>
        <end position="699"/>
    </location>
</feature>
<dbReference type="Proteomes" id="UP000284751">
    <property type="component" value="Unassembled WGS sequence"/>
</dbReference>
<reference evidence="14 15" key="1">
    <citation type="submission" date="2018-08" db="EMBL/GenBank/DDBJ databases">
        <title>A genome reference for cultivated species of the human gut microbiota.</title>
        <authorList>
            <person name="Zou Y."/>
            <person name="Xue W."/>
            <person name="Luo G."/>
        </authorList>
    </citation>
    <scope>NUCLEOTIDE SEQUENCE [LARGE SCALE GENOMIC DNA]</scope>
    <source>
        <strain evidence="14 15">AF28-26</strain>
    </source>
</reference>
<dbReference type="EC" id="2.7.11.1" evidence="1"/>
<dbReference type="PROSITE" id="PS00108">
    <property type="entry name" value="PROTEIN_KINASE_ST"/>
    <property type="match status" value="1"/>
</dbReference>
<evidence type="ECO:0000259" key="12">
    <source>
        <dbReference type="PROSITE" id="PS50011"/>
    </source>
</evidence>
<keyword evidence="3" id="KW-0808">Transferase</keyword>
<dbReference type="PROSITE" id="PS00107">
    <property type="entry name" value="PROTEIN_KINASE_ATP"/>
    <property type="match status" value="1"/>
</dbReference>
<evidence type="ECO:0000259" key="13">
    <source>
        <dbReference type="PROSITE" id="PS51178"/>
    </source>
</evidence>
<evidence type="ECO:0000256" key="1">
    <source>
        <dbReference type="ARBA" id="ARBA00012513"/>
    </source>
</evidence>
<proteinExistence type="predicted"/>
<dbReference type="NCBIfam" id="NF033483">
    <property type="entry name" value="PknB_PASTA_kin"/>
    <property type="match status" value="1"/>
</dbReference>
<evidence type="ECO:0000256" key="9">
    <source>
        <dbReference type="PROSITE-ProRule" id="PRU10141"/>
    </source>
</evidence>
<comment type="caution">
    <text evidence="14">The sequence shown here is derived from an EMBL/GenBank/DDBJ whole genome shotgun (WGS) entry which is preliminary data.</text>
</comment>
<evidence type="ECO:0000256" key="8">
    <source>
        <dbReference type="ARBA" id="ARBA00048679"/>
    </source>
</evidence>
<dbReference type="InterPro" id="IPR000719">
    <property type="entry name" value="Prot_kinase_dom"/>
</dbReference>
<keyword evidence="4 9" id="KW-0547">Nucleotide-binding</keyword>
<dbReference type="InterPro" id="IPR005543">
    <property type="entry name" value="PASTA_dom"/>
</dbReference>
<feature type="binding site" evidence="9">
    <location>
        <position position="42"/>
    </location>
    <ligand>
        <name>ATP</name>
        <dbReference type="ChEBI" id="CHEBI:30616"/>
    </ligand>
</feature>
<keyword evidence="11" id="KW-0472">Membrane</keyword>
<keyword evidence="11" id="KW-0812">Transmembrane</keyword>
<dbReference type="CDD" id="cd06577">
    <property type="entry name" value="PASTA_pknB"/>
    <property type="match status" value="3"/>
</dbReference>
<dbReference type="InterPro" id="IPR011009">
    <property type="entry name" value="Kinase-like_dom_sf"/>
</dbReference>
<evidence type="ECO:0000256" key="11">
    <source>
        <dbReference type="SAM" id="Phobius"/>
    </source>
</evidence>
<feature type="domain" description="Protein kinase" evidence="12">
    <location>
        <begin position="13"/>
        <end position="278"/>
    </location>
</feature>
<dbReference type="PROSITE" id="PS50011">
    <property type="entry name" value="PROTEIN_KINASE_DOM"/>
    <property type="match status" value="1"/>
</dbReference>
<dbReference type="InterPro" id="IPR008271">
    <property type="entry name" value="Ser/Thr_kinase_AS"/>
</dbReference>